<accession>A0AC58TD35</accession>
<reference evidence="1" key="1">
    <citation type="journal article" date="2014" name="Nat. Commun.">
        <title>The tobacco genome sequence and its comparison with those of tomato and potato.</title>
        <authorList>
            <person name="Sierro N."/>
            <person name="Battey J.N."/>
            <person name="Ouadi S."/>
            <person name="Bakaher N."/>
            <person name="Bovet L."/>
            <person name="Willig A."/>
            <person name="Goepfert S."/>
            <person name="Peitsch M.C."/>
            <person name="Ivanov N.V."/>
        </authorList>
    </citation>
    <scope>NUCLEOTIDE SEQUENCE [LARGE SCALE GENOMIC DNA]</scope>
</reference>
<keyword evidence="1" id="KW-1185">Reference proteome</keyword>
<dbReference type="RefSeq" id="XP_075095142.1">
    <property type="nucleotide sequence ID" value="XM_075239041.1"/>
</dbReference>
<sequence length="161" mass="18820">MAPYEALYECKFRSYIGWFKVCESQLIEQDLIQQEVDKVGDWGLLKVSLMKGVKMFRTKGNISPSYIGPYQIIRRVDRVAYELDLTAYIQEVHLVFHVSMLRKCLGDPSRVVPVDDVQITEHLTYEEVLVAILDLQVRRLRTKDIPLVKVLWRSNNVEEMT</sequence>
<name>A0AC58TD35_TOBAC</name>
<gene>
    <name evidence="2" type="primary">LOC142173449</name>
</gene>
<protein>
    <submittedName>
        <fullName evidence="2">Uncharacterized protein LOC142173449</fullName>
    </submittedName>
</protein>
<dbReference type="Proteomes" id="UP000790787">
    <property type="component" value="Chromosome 19"/>
</dbReference>
<organism evidence="1 2">
    <name type="scientific">Nicotiana tabacum</name>
    <name type="common">Common tobacco</name>
    <dbReference type="NCBI Taxonomy" id="4097"/>
    <lineage>
        <taxon>Eukaryota</taxon>
        <taxon>Viridiplantae</taxon>
        <taxon>Streptophyta</taxon>
        <taxon>Embryophyta</taxon>
        <taxon>Tracheophyta</taxon>
        <taxon>Spermatophyta</taxon>
        <taxon>Magnoliopsida</taxon>
        <taxon>eudicotyledons</taxon>
        <taxon>Gunneridae</taxon>
        <taxon>Pentapetalae</taxon>
        <taxon>asterids</taxon>
        <taxon>lamiids</taxon>
        <taxon>Solanales</taxon>
        <taxon>Solanaceae</taxon>
        <taxon>Nicotianoideae</taxon>
        <taxon>Nicotianeae</taxon>
        <taxon>Nicotiana</taxon>
    </lineage>
</organism>
<reference evidence="2" key="2">
    <citation type="submission" date="2025-08" db="UniProtKB">
        <authorList>
            <consortium name="RefSeq"/>
        </authorList>
    </citation>
    <scope>IDENTIFICATION</scope>
    <source>
        <tissue evidence="2">Leaf</tissue>
    </source>
</reference>
<proteinExistence type="predicted"/>
<evidence type="ECO:0000313" key="2">
    <source>
        <dbReference type="RefSeq" id="XP_075095142.1"/>
    </source>
</evidence>
<evidence type="ECO:0000313" key="1">
    <source>
        <dbReference type="Proteomes" id="UP000790787"/>
    </source>
</evidence>